<dbReference type="EMBL" id="CP001157">
    <property type="protein sequence ID" value="ACO79647.1"/>
    <property type="molecule type" value="Genomic_DNA"/>
</dbReference>
<dbReference type="SUPFAM" id="SSF53187">
    <property type="entry name" value="Zn-dependent exopeptidases"/>
    <property type="match status" value="1"/>
</dbReference>
<feature type="region of interest" description="Disordered" evidence="3">
    <location>
        <begin position="373"/>
        <end position="405"/>
    </location>
</feature>
<dbReference type="PANTHER" id="PTHR32481:SF7">
    <property type="entry name" value="AMINOPEPTIDASE YHFE-RELATED"/>
    <property type="match status" value="1"/>
</dbReference>
<keyword evidence="2" id="KW-0378">Hydrolase</keyword>
<dbReference type="PANTHER" id="PTHR32481">
    <property type="entry name" value="AMINOPEPTIDASE"/>
    <property type="match status" value="1"/>
</dbReference>
<accession>C1DQL1</accession>
<dbReference type="HOGENOM" id="CLU_053520_0_0_6"/>
<dbReference type="GO" id="GO:0046872">
    <property type="term" value="F:metal ion binding"/>
    <property type="evidence" value="ECO:0007669"/>
    <property type="project" value="UniProtKB-KW"/>
</dbReference>
<protein>
    <submittedName>
        <fullName evidence="4">Glutamyl aminopeptidase familiy M42</fullName>
    </submittedName>
</protein>
<keyword evidence="1" id="KW-0479">Metal-binding</keyword>
<sequence length="405" mass="43838">MREHALGVPMSSPLPEPDLDYLQRVLLEMLAIPSPTGFTDTIVRYVAEQLEELGIPFELTRRGTIRGTLKGRRYSPDRALAVHLDTIGAIVREIHANGRIGLAPVGCWSSRFAEGSRVSLFSDRGVLRGSVLPLLASGHTFNTQVDQMPISWDHVELRLDAMTASLAETQALGVAVGDFVAFDPLPEFTESGHISARHLDDKAGAAALLAALKSVLDSGQEPPIDCHPLFTITEETGSGAAAALPWDVSEFVGIDIAPVAPGQQSCERAATVAMQDSGGPYDYHLTRHLLRLAEHHAIPVRRDLFRYYHSDAQSAVTAGHDIRTALLAFGCDATHGYERTHIDGLAALSRLIGAYLLSPPVFASDAKPQSGSLKRFSRQLEHAAQMESETRVPAVDSLLKHEPDA</sequence>
<evidence type="ECO:0000313" key="5">
    <source>
        <dbReference type="Proteomes" id="UP000002424"/>
    </source>
</evidence>
<dbReference type="InterPro" id="IPR051464">
    <property type="entry name" value="Peptidase_M42_aminopept"/>
</dbReference>
<proteinExistence type="predicted"/>
<dbReference type="Pfam" id="PF05343">
    <property type="entry name" value="Peptidase_M42"/>
    <property type="match status" value="1"/>
</dbReference>
<dbReference type="EnsemblBacteria" id="ACO79647">
    <property type="protein sequence ID" value="ACO79647"/>
    <property type="gene ID" value="Avin_34980"/>
</dbReference>
<dbReference type="InterPro" id="IPR008007">
    <property type="entry name" value="Peptidase_M42"/>
</dbReference>
<dbReference type="Proteomes" id="UP000002424">
    <property type="component" value="Chromosome"/>
</dbReference>
<dbReference type="KEGG" id="avn:Avin_34980"/>
<reference evidence="4 5" key="1">
    <citation type="journal article" date="2009" name="J. Bacteriol.">
        <title>Genome sequence of Azotobacter vinelandii, an obligate aerobe specialized to support diverse anaerobic metabolic processes.</title>
        <authorList>
            <person name="Setubal J.C."/>
            <person name="dos Santos P."/>
            <person name="Goldman B.S."/>
            <person name="Ertesvag H."/>
            <person name="Espin G."/>
            <person name="Rubio L.M."/>
            <person name="Valla S."/>
            <person name="Almeida N.F."/>
            <person name="Balasubramanian D."/>
            <person name="Cromes L."/>
            <person name="Curatti L."/>
            <person name="Du Z."/>
            <person name="Godsy E."/>
            <person name="Goodner B."/>
            <person name="Hellner-Burris K."/>
            <person name="Hernandez J.A."/>
            <person name="Houmiel K."/>
            <person name="Imperial J."/>
            <person name="Kennedy C."/>
            <person name="Larson T.J."/>
            <person name="Latreille P."/>
            <person name="Ligon L.S."/>
            <person name="Lu J."/>
            <person name="Maerk M."/>
            <person name="Miller N.M."/>
            <person name="Norton S."/>
            <person name="O'Carroll I.P."/>
            <person name="Paulsen I."/>
            <person name="Raulfs E.C."/>
            <person name="Roemer R."/>
            <person name="Rosser J."/>
            <person name="Segura D."/>
            <person name="Slater S."/>
            <person name="Stricklin S.L."/>
            <person name="Studholme D.J."/>
            <person name="Sun J."/>
            <person name="Viana C.J."/>
            <person name="Wallin E."/>
            <person name="Wang B."/>
            <person name="Wheeler C."/>
            <person name="Zhu H."/>
            <person name="Dean D.R."/>
            <person name="Dixon R."/>
            <person name="Wood D."/>
        </authorList>
    </citation>
    <scope>NUCLEOTIDE SEQUENCE [LARGE SCALE GENOMIC DNA]</scope>
    <source>
        <strain evidence="5">DJ / ATCC BAA-1303</strain>
    </source>
</reference>
<evidence type="ECO:0000313" key="4">
    <source>
        <dbReference type="EMBL" id="ACO79647.1"/>
    </source>
</evidence>
<dbReference type="STRING" id="322710.Avin_34980"/>
<organism evidence="4 5">
    <name type="scientific">Azotobacter vinelandii (strain DJ / ATCC BAA-1303)</name>
    <dbReference type="NCBI Taxonomy" id="322710"/>
    <lineage>
        <taxon>Bacteria</taxon>
        <taxon>Pseudomonadati</taxon>
        <taxon>Pseudomonadota</taxon>
        <taxon>Gammaproteobacteria</taxon>
        <taxon>Pseudomonadales</taxon>
        <taxon>Pseudomonadaceae</taxon>
        <taxon>Azotobacter</taxon>
    </lineage>
</organism>
<evidence type="ECO:0000256" key="1">
    <source>
        <dbReference type="ARBA" id="ARBA00022723"/>
    </source>
</evidence>
<dbReference type="CDD" id="cd05657">
    <property type="entry name" value="M42_glucanase_like"/>
    <property type="match status" value="1"/>
</dbReference>
<dbReference type="Gene3D" id="3.40.630.10">
    <property type="entry name" value="Zn peptidases"/>
    <property type="match status" value="2"/>
</dbReference>
<dbReference type="SUPFAM" id="SSF101821">
    <property type="entry name" value="Aminopeptidase/glucanase lid domain"/>
    <property type="match status" value="1"/>
</dbReference>
<evidence type="ECO:0000256" key="3">
    <source>
        <dbReference type="SAM" id="MobiDB-lite"/>
    </source>
</evidence>
<dbReference type="InterPro" id="IPR017537">
    <property type="entry name" value="Peptidase_M42_hydrolase"/>
</dbReference>
<dbReference type="AlphaFoldDB" id="C1DQL1"/>
<name>C1DQL1_AZOVD</name>
<keyword evidence="4" id="KW-0645">Protease</keyword>
<dbReference type="OrthoDB" id="361940at2"/>
<evidence type="ECO:0000256" key="2">
    <source>
        <dbReference type="ARBA" id="ARBA00022801"/>
    </source>
</evidence>
<dbReference type="NCBIfam" id="TIGR03106">
    <property type="entry name" value="trio_M42_hydro"/>
    <property type="match status" value="1"/>
</dbReference>
<keyword evidence="5" id="KW-1185">Reference proteome</keyword>
<dbReference type="eggNOG" id="COG1363">
    <property type="taxonomic scope" value="Bacteria"/>
</dbReference>
<dbReference type="GO" id="GO:0004177">
    <property type="term" value="F:aminopeptidase activity"/>
    <property type="evidence" value="ECO:0007669"/>
    <property type="project" value="UniProtKB-KW"/>
</dbReference>
<keyword evidence="4" id="KW-0031">Aminopeptidase</keyword>
<gene>
    <name evidence="4" type="ordered locus">Avin_34980</name>
</gene>